<keyword evidence="1" id="KW-0732">Signal</keyword>
<feature type="domain" description="Peptidase M12A" evidence="2">
    <location>
        <begin position="145"/>
        <end position="209"/>
    </location>
</feature>
<proteinExistence type="predicted"/>
<feature type="signal peptide" evidence="1">
    <location>
        <begin position="1"/>
        <end position="22"/>
    </location>
</feature>
<evidence type="ECO:0000259" key="2">
    <source>
        <dbReference type="Pfam" id="PF01400"/>
    </source>
</evidence>
<feature type="chain" id="PRO_5046310535" evidence="1">
    <location>
        <begin position="23"/>
        <end position="314"/>
    </location>
</feature>
<evidence type="ECO:0000313" key="4">
    <source>
        <dbReference type="Proteomes" id="UP001165396"/>
    </source>
</evidence>
<dbReference type="InterPro" id="IPR024079">
    <property type="entry name" value="MetalloPept_cat_dom_sf"/>
</dbReference>
<dbReference type="InterPro" id="IPR001506">
    <property type="entry name" value="Peptidase_M12A"/>
</dbReference>
<comment type="caution">
    <text evidence="3">The sequence shown here is derived from an EMBL/GenBank/DDBJ whole genome shotgun (WGS) entry which is preliminary data.</text>
</comment>
<name>A0ABT1Z1G9_9RHOB</name>
<organism evidence="3 4">
    <name type="scientific">Pseudosulfitobacter koreensis</name>
    <dbReference type="NCBI Taxonomy" id="2968472"/>
    <lineage>
        <taxon>Bacteria</taxon>
        <taxon>Pseudomonadati</taxon>
        <taxon>Pseudomonadota</taxon>
        <taxon>Alphaproteobacteria</taxon>
        <taxon>Rhodobacterales</taxon>
        <taxon>Roseobacteraceae</taxon>
        <taxon>Pseudosulfitobacter</taxon>
    </lineage>
</organism>
<evidence type="ECO:0000256" key="1">
    <source>
        <dbReference type="SAM" id="SignalP"/>
    </source>
</evidence>
<dbReference type="Proteomes" id="UP001165396">
    <property type="component" value="Unassembled WGS sequence"/>
</dbReference>
<keyword evidence="4" id="KW-1185">Reference proteome</keyword>
<dbReference type="RefSeq" id="WP_258294705.1">
    <property type="nucleotide sequence ID" value="NZ_JANKJG010000007.1"/>
</dbReference>
<dbReference type="SUPFAM" id="SSF55486">
    <property type="entry name" value="Metalloproteases ('zincins'), catalytic domain"/>
    <property type="match status" value="1"/>
</dbReference>
<gene>
    <name evidence="3" type="ORF">NTA49_10480</name>
</gene>
<sequence length="314" mass="34908">MNRFHLRIIAAALLILPAPVLACSFTQVIAGVCQTGETRRAASATGADDKGVLRRTELWTFFKEFREESDVRLRVCGFVAPPADSNIDTIDFRAAPAQFRDNMAIIENAAQEWVVNSPENNTQSRLVFQLRDGAGAFHECTSNARDYHIKITFNSKGTNNSYIGSNSATKNPSMNLSVGTNRRVQRSTVLHEFGHALGLGHEMMHRHREACMQQFDAELWLEDFLSKSGGRMPFGNDIPRDEQIRIARKNIQVVVINLGGIELTTFKDDASIMSYPISAESFSSNGKNCEMRNNSRLSAADRGLSLTNYGKFAP</sequence>
<dbReference type="Pfam" id="PF01400">
    <property type="entry name" value="Astacin"/>
    <property type="match status" value="1"/>
</dbReference>
<dbReference type="EMBL" id="JANKJG010000007">
    <property type="protein sequence ID" value="MCR8826963.1"/>
    <property type="molecule type" value="Genomic_DNA"/>
</dbReference>
<evidence type="ECO:0000313" key="3">
    <source>
        <dbReference type="EMBL" id="MCR8826963.1"/>
    </source>
</evidence>
<protein>
    <submittedName>
        <fullName evidence="3">M12 family metallopeptidase</fullName>
    </submittedName>
</protein>
<dbReference type="Gene3D" id="3.40.390.10">
    <property type="entry name" value="Collagenase (Catalytic Domain)"/>
    <property type="match status" value="1"/>
</dbReference>
<reference evidence="3" key="1">
    <citation type="submission" date="2022-07" db="EMBL/GenBank/DDBJ databases">
        <title>Pseudosulfitobacter sp. strain AP-MA-4, whole genome sequence.</title>
        <authorList>
            <person name="Jiang Y."/>
        </authorList>
    </citation>
    <scope>NUCLEOTIDE SEQUENCE</scope>
    <source>
        <strain evidence="3">AP-MA-4</strain>
    </source>
</reference>
<accession>A0ABT1Z1G9</accession>